<dbReference type="InterPro" id="IPR001182">
    <property type="entry name" value="FtsW/RodA"/>
</dbReference>
<evidence type="ECO:0000256" key="2">
    <source>
        <dbReference type="ARBA" id="ARBA00022692"/>
    </source>
</evidence>
<dbReference type="Proteomes" id="UP000254879">
    <property type="component" value="Unassembled WGS sequence"/>
</dbReference>
<evidence type="ECO:0000256" key="1">
    <source>
        <dbReference type="ARBA" id="ARBA00004141"/>
    </source>
</evidence>
<accession>A0A378MD95</accession>
<feature type="transmembrane region" description="Helical" evidence="6">
    <location>
        <begin position="157"/>
        <end position="174"/>
    </location>
</feature>
<dbReference type="RefSeq" id="WP_115345929.1">
    <property type="nucleotide sequence ID" value="NZ_UGPG01000001.1"/>
</dbReference>
<dbReference type="InterPro" id="IPR018365">
    <property type="entry name" value="Cell_cycle_FtsW-rel_CS"/>
</dbReference>
<gene>
    <name evidence="7" type="primary">rodA_2</name>
    <name evidence="7" type="ORF">NCTC10815_01648</name>
</gene>
<feature type="transmembrane region" description="Helical" evidence="6">
    <location>
        <begin position="340"/>
        <end position="362"/>
    </location>
</feature>
<keyword evidence="2 6" id="KW-0812">Transmembrane</keyword>
<feature type="transmembrane region" description="Helical" evidence="6">
    <location>
        <begin position="35"/>
        <end position="57"/>
    </location>
</feature>
<organism evidence="7 8">
    <name type="scientific">Listeria grayi</name>
    <name type="common">Listeria murrayi</name>
    <dbReference type="NCBI Taxonomy" id="1641"/>
    <lineage>
        <taxon>Bacteria</taxon>
        <taxon>Bacillati</taxon>
        <taxon>Bacillota</taxon>
        <taxon>Bacilli</taxon>
        <taxon>Bacillales</taxon>
        <taxon>Listeriaceae</taxon>
        <taxon>Listeria</taxon>
    </lineage>
</organism>
<dbReference type="EMBL" id="UGPG01000001">
    <property type="protein sequence ID" value="STY44308.1"/>
    <property type="molecule type" value="Genomic_DNA"/>
</dbReference>
<comment type="subcellular location">
    <subcellularLocation>
        <location evidence="1">Membrane</location>
        <topology evidence="1">Multi-pass membrane protein</topology>
    </subcellularLocation>
</comment>
<feature type="transmembrane region" description="Helical" evidence="6">
    <location>
        <begin position="306"/>
        <end position="328"/>
    </location>
</feature>
<name>A0A378MD95_LISGR</name>
<keyword evidence="5 6" id="KW-0472">Membrane</keyword>
<feature type="transmembrane region" description="Helical" evidence="6">
    <location>
        <begin position="179"/>
        <end position="199"/>
    </location>
</feature>
<evidence type="ECO:0000313" key="8">
    <source>
        <dbReference type="Proteomes" id="UP000254879"/>
    </source>
</evidence>
<feature type="transmembrane region" description="Helical" evidence="6">
    <location>
        <begin position="133"/>
        <end position="151"/>
    </location>
</feature>
<reference evidence="7 8" key="1">
    <citation type="submission" date="2018-06" db="EMBL/GenBank/DDBJ databases">
        <authorList>
            <consortium name="Pathogen Informatics"/>
            <person name="Doyle S."/>
        </authorList>
    </citation>
    <scope>NUCLEOTIDE SEQUENCE [LARGE SCALE GENOMIC DNA]</scope>
    <source>
        <strain evidence="8">NCTC 10815</strain>
    </source>
</reference>
<dbReference type="Pfam" id="PF01098">
    <property type="entry name" value="FTSW_RODA_SPOVE"/>
    <property type="match status" value="1"/>
</dbReference>
<dbReference type="PROSITE" id="PS00428">
    <property type="entry name" value="FTSW_RODA_SPOVE"/>
    <property type="match status" value="1"/>
</dbReference>
<evidence type="ECO:0000256" key="6">
    <source>
        <dbReference type="SAM" id="Phobius"/>
    </source>
</evidence>
<feature type="transmembrane region" description="Helical" evidence="6">
    <location>
        <begin position="69"/>
        <end position="86"/>
    </location>
</feature>
<dbReference type="GO" id="GO:0015648">
    <property type="term" value="F:lipid-linked peptidoglycan transporter activity"/>
    <property type="evidence" value="ECO:0007669"/>
    <property type="project" value="TreeGrafter"/>
</dbReference>
<keyword evidence="3" id="KW-0133">Cell shape</keyword>
<keyword evidence="4 6" id="KW-1133">Transmembrane helix</keyword>
<evidence type="ECO:0000256" key="5">
    <source>
        <dbReference type="ARBA" id="ARBA00023136"/>
    </source>
</evidence>
<sequence length="371" mass="41459">MTKIQKIKQNLIMLTVLLALISCYIISLAEKSNQYSANFMLMQIVFLVIGAVVCIAFSKCSIAFIHRNIWYFYGGVLLFLLILLIPNPLAPVLNGARRWYRFAGFSLQPSEIFKSFFILLLAHIAIKYEKQSWKQKGIMLLAGIPILLLIFKQPDLGTTIVYGITAFVILLFTIKSATWISGLIIGMLSSVFLFGYVLLKHVDWLEKVGLHPYQFRRIYAWLDPENNPNDAYQVNLSLKSIGSGTLSGNHASGTTMYIPESHTDMVFSTIGNQFGFIGVSLLLFIFMLFLLQIVSAAMQMKRPFSMLVLTGFATMYAFNIFENIAMVIGLMPLTGIPLPFISYGGSSVLGNMIALGIMFAVINEDSLTSEI</sequence>
<dbReference type="PANTHER" id="PTHR30474:SF1">
    <property type="entry name" value="PEPTIDOGLYCAN GLYCOSYLTRANSFERASE MRDB"/>
    <property type="match status" value="1"/>
</dbReference>
<dbReference type="PANTHER" id="PTHR30474">
    <property type="entry name" value="CELL CYCLE PROTEIN"/>
    <property type="match status" value="1"/>
</dbReference>
<evidence type="ECO:0000256" key="4">
    <source>
        <dbReference type="ARBA" id="ARBA00022989"/>
    </source>
</evidence>
<protein>
    <submittedName>
        <fullName evidence="7">Rod shape-determining protein RodA</fullName>
    </submittedName>
</protein>
<feature type="transmembrane region" description="Helical" evidence="6">
    <location>
        <begin position="106"/>
        <end position="126"/>
    </location>
</feature>
<feature type="transmembrane region" description="Helical" evidence="6">
    <location>
        <begin position="274"/>
        <end position="294"/>
    </location>
</feature>
<dbReference type="GO" id="GO:0051301">
    <property type="term" value="P:cell division"/>
    <property type="evidence" value="ECO:0007669"/>
    <property type="project" value="InterPro"/>
</dbReference>
<evidence type="ECO:0000256" key="3">
    <source>
        <dbReference type="ARBA" id="ARBA00022960"/>
    </source>
</evidence>
<dbReference type="AlphaFoldDB" id="A0A378MD95"/>
<dbReference type="GO" id="GO:0005886">
    <property type="term" value="C:plasma membrane"/>
    <property type="evidence" value="ECO:0007669"/>
    <property type="project" value="TreeGrafter"/>
</dbReference>
<proteinExistence type="predicted"/>
<dbReference type="GO" id="GO:0008360">
    <property type="term" value="P:regulation of cell shape"/>
    <property type="evidence" value="ECO:0007669"/>
    <property type="project" value="UniProtKB-KW"/>
</dbReference>
<evidence type="ECO:0000313" key="7">
    <source>
        <dbReference type="EMBL" id="STY44308.1"/>
    </source>
</evidence>
<dbReference type="PROSITE" id="PS51257">
    <property type="entry name" value="PROKAR_LIPOPROTEIN"/>
    <property type="match status" value="1"/>
</dbReference>
<dbReference type="GO" id="GO:0032153">
    <property type="term" value="C:cell division site"/>
    <property type="evidence" value="ECO:0007669"/>
    <property type="project" value="TreeGrafter"/>
</dbReference>
<feature type="transmembrane region" description="Helical" evidence="6">
    <location>
        <begin position="12"/>
        <end position="29"/>
    </location>
</feature>